<evidence type="ECO:0000313" key="2">
    <source>
        <dbReference type="Proteomes" id="UP000274850"/>
    </source>
</evidence>
<gene>
    <name evidence="1" type="ORF">BQ9231_00334</name>
</gene>
<dbReference type="EMBL" id="LT907979">
    <property type="protein sequence ID" value="SOB74217.1"/>
    <property type="molecule type" value="Genomic_DNA"/>
</dbReference>
<protein>
    <submittedName>
        <fullName evidence="1">Uncharacterized protein</fullName>
    </submittedName>
</protein>
<keyword evidence="2" id="KW-1185">Reference proteome</keyword>
<organism evidence="1">
    <name type="scientific">Cedratvirus lausannensis</name>
    <dbReference type="NCBI Taxonomy" id="2023205"/>
    <lineage>
        <taxon>Viruses</taxon>
        <taxon>Pithoviruses</taxon>
        <taxon>Orthocedratvirinae</taxon>
        <taxon>Alphacedratvirus</taxon>
        <taxon>Alphacedratvirus francolausannense</taxon>
    </lineage>
</organism>
<evidence type="ECO:0000313" key="1">
    <source>
        <dbReference type="EMBL" id="SOB74217.1"/>
    </source>
</evidence>
<name>A0A285PYA2_9VIRU</name>
<sequence length="346" mass="40457">MQPEPELFHNSPRSEPISPRSEILIAVIREMEIKDILKVSLVYPELFDESMWRMLCKHSLCSDWNYYSFLSQVDRKRFAQIAIRKSFLPASTVMGQIQFAILNQRKDLVERLCKEHPSEMKKVCYDLSLEENIYFNRLMVNFAYSCLGLVALNRSRAIVDFKPGEKTILSQKDQIRMSSFLGDDSIYTDWARRAGFETDKPKSLFINNALQEDDKWLLFYFYSNMQEVEILERMLEEVSAQEIAPITKRNILCNLYRANHLDLALRFEQKYGVSLAMSMMLSCLADYYLNTGDERSLYLSLLALEEQNLLLAGFYHSKIFDLELDEIATLLERNAIYKVPMTKLLS</sequence>
<dbReference type="Proteomes" id="UP000274850">
    <property type="component" value="Segment"/>
</dbReference>
<proteinExistence type="predicted"/>
<reference evidence="1" key="1">
    <citation type="submission" date="2017-08" db="EMBL/GenBank/DDBJ databases">
        <authorList>
            <person name="de Groot N.N."/>
        </authorList>
    </citation>
    <scope>NUCLEOTIDE SEQUENCE</scope>
</reference>
<accession>A0A285PYA2</accession>